<evidence type="ECO:0000313" key="4">
    <source>
        <dbReference type="Proteomes" id="UP000190162"/>
    </source>
</evidence>
<feature type="transmembrane region" description="Helical" evidence="1">
    <location>
        <begin position="38"/>
        <end position="56"/>
    </location>
</feature>
<dbReference type="PANTHER" id="PTHR22911">
    <property type="entry name" value="ACYL-MALONYL CONDENSING ENZYME-RELATED"/>
    <property type="match status" value="1"/>
</dbReference>
<feature type="domain" description="EamA" evidence="2">
    <location>
        <begin position="5"/>
        <end position="135"/>
    </location>
</feature>
<dbReference type="Proteomes" id="UP000190162">
    <property type="component" value="Unassembled WGS sequence"/>
</dbReference>
<dbReference type="PANTHER" id="PTHR22911:SF137">
    <property type="entry name" value="SOLUTE CARRIER FAMILY 35 MEMBER G2-RELATED"/>
    <property type="match status" value="1"/>
</dbReference>
<protein>
    <submittedName>
        <fullName evidence="3">Uncharacterized membrane protein</fullName>
    </submittedName>
</protein>
<evidence type="ECO:0000313" key="3">
    <source>
        <dbReference type="EMBL" id="SKA55910.1"/>
    </source>
</evidence>
<dbReference type="RefSeq" id="WP_078752805.1">
    <property type="nucleotide sequence ID" value="NZ_FUXU01000029.1"/>
</dbReference>
<dbReference type="Pfam" id="PF00892">
    <property type="entry name" value="EamA"/>
    <property type="match status" value="2"/>
</dbReference>
<accession>A0A1T4UTB7</accession>
<feature type="transmembrane region" description="Helical" evidence="1">
    <location>
        <begin position="217"/>
        <end position="243"/>
    </location>
</feature>
<keyword evidence="1" id="KW-1133">Transmembrane helix</keyword>
<feature type="transmembrane region" description="Helical" evidence="1">
    <location>
        <begin position="277"/>
        <end position="294"/>
    </location>
</feature>
<evidence type="ECO:0000256" key="1">
    <source>
        <dbReference type="SAM" id="Phobius"/>
    </source>
</evidence>
<dbReference type="InterPro" id="IPR000620">
    <property type="entry name" value="EamA_dom"/>
</dbReference>
<feature type="transmembrane region" description="Helical" evidence="1">
    <location>
        <begin position="119"/>
        <end position="139"/>
    </location>
</feature>
<sequence length="295" mass="31348">MGYEWLALCAAFLWGFSSLISVKPAGHLGTFAYSRWRMACASVILGIGAMITGGWATVTMGMLWPMALSGLIGIFIGDTALFACLNRIGPRRSGLLFSCHAVFSALMGIWLFGETLEGWKLLGAILVFSGVMVAVFFRASGQAHQWEETKGSLWVAISLGLLAAFGQALGAVIAKPVLTQGLDPIAASAIRMMTTFLAHGTLLLLQVRIAQPIKPINWRIFGMVVANSFLSLALGMTLVMFALKSGDVGMVAVLSSTTPVMLLPLIWLFTRVRPAPSAWLGAALAVVGTGLIVTN</sequence>
<feature type="transmembrane region" description="Helical" evidence="1">
    <location>
        <begin position="62"/>
        <end position="83"/>
    </location>
</feature>
<proteinExistence type="predicted"/>
<dbReference type="SUPFAM" id="SSF103481">
    <property type="entry name" value="Multidrug resistance efflux transporter EmrE"/>
    <property type="match status" value="2"/>
</dbReference>
<keyword evidence="1" id="KW-0472">Membrane</keyword>
<feature type="transmembrane region" description="Helical" evidence="1">
    <location>
        <begin position="95"/>
        <end position="113"/>
    </location>
</feature>
<dbReference type="EMBL" id="FUXU01000029">
    <property type="protein sequence ID" value="SKA55910.1"/>
    <property type="molecule type" value="Genomic_DNA"/>
</dbReference>
<feature type="transmembrane region" description="Helical" evidence="1">
    <location>
        <begin position="6"/>
        <end position="26"/>
    </location>
</feature>
<gene>
    <name evidence="3" type="ORF">SAMN02745132_02469</name>
</gene>
<feature type="transmembrane region" description="Helical" evidence="1">
    <location>
        <begin position="249"/>
        <end position="270"/>
    </location>
</feature>
<dbReference type="InterPro" id="IPR037185">
    <property type="entry name" value="EmrE-like"/>
</dbReference>
<dbReference type="GO" id="GO:0016020">
    <property type="term" value="C:membrane"/>
    <property type="evidence" value="ECO:0007669"/>
    <property type="project" value="InterPro"/>
</dbReference>
<feature type="transmembrane region" description="Helical" evidence="1">
    <location>
        <begin position="185"/>
        <end position="205"/>
    </location>
</feature>
<dbReference type="OrthoDB" id="7841315at2"/>
<feature type="domain" description="EamA" evidence="2">
    <location>
        <begin position="156"/>
        <end position="293"/>
    </location>
</feature>
<organism evidence="3 4">
    <name type="scientific">Enterovibrio nigricans DSM 22720</name>
    <dbReference type="NCBI Taxonomy" id="1121868"/>
    <lineage>
        <taxon>Bacteria</taxon>
        <taxon>Pseudomonadati</taxon>
        <taxon>Pseudomonadota</taxon>
        <taxon>Gammaproteobacteria</taxon>
        <taxon>Vibrionales</taxon>
        <taxon>Vibrionaceae</taxon>
        <taxon>Enterovibrio</taxon>
    </lineage>
</organism>
<reference evidence="4" key="1">
    <citation type="submission" date="2017-02" db="EMBL/GenBank/DDBJ databases">
        <authorList>
            <person name="Varghese N."/>
            <person name="Submissions S."/>
        </authorList>
    </citation>
    <scope>NUCLEOTIDE SEQUENCE [LARGE SCALE GENOMIC DNA]</scope>
    <source>
        <strain evidence="4">DSM 22720</strain>
    </source>
</reference>
<dbReference type="AlphaFoldDB" id="A0A1T4UTB7"/>
<keyword evidence="4" id="KW-1185">Reference proteome</keyword>
<name>A0A1T4UTB7_9GAMM</name>
<keyword evidence="1" id="KW-0812">Transmembrane</keyword>
<evidence type="ECO:0000259" key="2">
    <source>
        <dbReference type="Pfam" id="PF00892"/>
    </source>
</evidence>
<feature type="transmembrane region" description="Helical" evidence="1">
    <location>
        <begin position="151"/>
        <end position="173"/>
    </location>
</feature>